<reference evidence="13" key="1">
    <citation type="submission" date="2018-06" db="EMBL/GenBank/DDBJ databases">
        <authorList>
            <person name="Zhirakovskaya E."/>
        </authorList>
    </citation>
    <scope>NUCLEOTIDE SEQUENCE</scope>
</reference>
<dbReference type="GO" id="GO:0016509">
    <property type="term" value="F:long-chain (3S)-3-hydroxyacyl-CoA dehydrogenase (NAD+) activity"/>
    <property type="evidence" value="ECO:0007669"/>
    <property type="project" value="TreeGrafter"/>
</dbReference>
<evidence type="ECO:0000259" key="11">
    <source>
        <dbReference type="Pfam" id="PF00725"/>
    </source>
</evidence>
<keyword evidence="8" id="KW-0443">Lipid metabolism</keyword>
<keyword evidence="6 13" id="KW-0560">Oxidoreductase</keyword>
<dbReference type="InterPro" id="IPR008927">
    <property type="entry name" value="6-PGluconate_DH-like_C_sf"/>
</dbReference>
<dbReference type="PANTHER" id="PTHR43612:SF3">
    <property type="entry name" value="TRIFUNCTIONAL ENZYME SUBUNIT ALPHA, MITOCHONDRIAL"/>
    <property type="match status" value="1"/>
</dbReference>
<dbReference type="InterPro" id="IPR050136">
    <property type="entry name" value="FA_oxidation_alpha_subunit"/>
</dbReference>
<sequence length="675" mass="74990">MSYKHWTIETDDEDICWLHLDVADSSTNILRSDVLAELSEILNELAQSVPTGLIFVSDKSNGFIAGADIKEFTEITTQEQATEMLTRGHEIMNKIDSLPCTTVAMINGFCLGGGMELALACSYIVMCDNKSTRIGLPEIKLGIHPGYGGTVRSIQRAGPMTAMNAMLTGRMLQGRAAKKMGLVDDLVPERQLKRAARYFVTQRPHKRELALKDKIMNHSLIRPLVARQMRKQVAKKAPKEHYPAPYKLISLWEKHMDNPRRMLQKEIESVASLVTDDTAKNLVRVFFLQESLKTQGNKKDFKPSHIHVIGGGVMGGDIAAWCALRGFRVTVQDQQPQALAGTMKRSMSMFKKKFKKDKRAIREAMDRLIPDTKGIGISHADLIIEAIFEDKDVKQSLYKDIEPRMKEGAILATNTSSIPLEELATCLKSPDRLVGIHFFNPVALMPLVEIVRGDNTSDDTMTRSLAFGRQIDKLPLPVKSSPGFLVNRILMPYLMEAVEMVGEGIAPEMIDKAALKFGMPMGPIELADTVGLDVCKSVAIILSGGETLGLPKKMLTMVDNGLLGKKSGEGFYKWRKGRPLKDKKASYGNLQELQDRMILRFLNEATACKREQVVEGDDLIDAGIIFGTGFAPFRGGPLHYIQNRGPAELNTRLGQLKERYGERFNADDAWANLAG</sequence>
<dbReference type="InterPro" id="IPR006108">
    <property type="entry name" value="3HC_DH_C"/>
</dbReference>
<dbReference type="Gene3D" id="3.40.50.720">
    <property type="entry name" value="NAD(P)-binding Rossmann-like Domain"/>
    <property type="match status" value="1"/>
</dbReference>
<dbReference type="AlphaFoldDB" id="A0A3B0XQ42"/>
<dbReference type="CDD" id="cd06558">
    <property type="entry name" value="crotonase-like"/>
    <property type="match status" value="1"/>
</dbReference>
<keyword evidence="9 13" id="KW-0456">Lyase</keyword>
<evidence type="ECO:0000256" key="5">
    <source>
        <dbReference type="ARBA" id="ARBA00022832"/>
    </source>
</evidence>
<protein>
    <recommendedName>
        <fullName evidence="4">enoyl-CoA hydratase</fullName>
        <ecNumber evidence="4">4.2.1.17</ecNumber>
    </recommendedName>
</protein>
<comment type="similarity">
    <text evidence="3">In the N-terminal section; belongs to the enoyl-CoA hydratase/isomerase family.</text>
</comment>
<dbReference type="EC" id="4.2.1.17" evidence="4"/>
<proteinExistence type="inferred from homology"/>
<evidence type="ECO:0000256" key="10">
    <source>
        <dbReference type="ARBA" id="ARBA00023268"/>
    </source>
</evidence>
<dbReference type="FunFam" id="3.40.50.720:FF:000009">
    <property type="entry name" value="Fatty oxidation complex, alpha subunit"/>
    <property type="match status" value="1"/>
</dbReference>
<evidence type="ECO:0000256" key="4">
    <source>
        <dbReference type="ARBA" id="ARBA00012076"/>
    </source>
</evidence>
<dbReference type="Gene3D" id="3.90.226.10">
    <property type="entry name" value="2-enoyl-CoA Hydratase, Chain A, domain 1"/>
    <property type="match status" value="1"/>
</dbReference>
<evidence type="ECO:0000256" key="1">
    <source>
        <dbReference type="ARBA" id="ARBA00005005"/>
    </source>
</evidence>
<dbReference type="InterPro" id="IPR006180">
    <property type="entry name" value="3-OHacyl-CoA_DH_CS"/>
</dbReference>
<dbReference type="SUPFAM" id="SSF51735">
    <property type="entry name" value="NAD(P)-binding Rossmann-fold domains"/>
    <property type="match status" value="1"/>
</dbReference>
<dbReference type="InterPro" id="IPR036291">
    <property type="entry name" value="NAD(P)-bd_dom_sf"/>
</dbReference>
<gene>
    <name evidence="13" type="ORF">MNBD_GAMMA09-352</name>
</gene>
<dbReference type="PROSITE" id="PS00067">
    <property type="entry name" value="3HCDH"/>
    <property type="match status" value="1"/>
</dbReference>
<dbReference type="Pfam" id="PF00725">
    <property type="entry name" value="3HCDH"/>
    <property type="match status" value="1"/>
</dbReference>
<keyword evidence="10" id="KW-0511">Multifunctional enzyme</keyword>
<dbReference type="SUPFAM" id="SSF48179">
    <property type="entry name" value="6-phosphogluconate dehydrogenase C-terminal domain-like"/>
    <property type="match status" value="2"/>
</dbReference>
<dbReference type="InterPro" id="IPR006176">
    <property type="entry name" value="3-OHacyl-CoA_DH_NAD-bd"/>
</dbReference>
<dbReference type="Gene3D" id="1.10.1040.50">
    <property type="match status" value="1"/>
</dbReference>
<dbReference type="EMBL" id="UOFI01000193">
    <property type="protein sequence ID" value="VAW70338.1"/>
    <property type="molecule type" value="Genomic_DNA"/>
</dbReference>
<dbReference type="PANTHER" id="PTHR43612">
    <property type="entry name" value="TRIFUNCTIONAL ENZYME SUBUNIT ALPHA"/>
    <property type="match status" value="1"/>
</dbReference>
<keyword evidence="13" id="KW-0413">Isomerase</keyword>
<comment type="pathway">
    <text evidence="1">Lipid metabolism; fatty acid beta-oxidation.</text>
</comment>
<evidence type="ECO:0000256" key="7">
    <source>
        <dbReference type="ARBA" id="ARBA00023027"/>
    </source>
</evidence>
<name>A0A3B0XQ42_9ZZZZ</name>
<accession>A0A3B0XQ42</accession>
<feature type="domain" description="3-hydroxyacyl-CoA dehydrogenase C-terminal" evidence="11">
    <location>
        <begin position="483"/>
        <end position="574"/>
    </location>
</feature>
<dbReference type="UniPathway" id="UPA00659"/>
<dbReference type="Pfam" id="PF02737">
    <property type="entry name" value="3HCDH_N"/>
    <property type="match status" value="1"/>
</dbReference>
<evidence type="ECO:0000256" key="2">
    <source>
        <dbReference type="ARBA" id="ARBA00007005"/>
    </source>
</evidence>
<keyword evidence="7" id="KW-0520">NAD</keyword>
<evidence type="ECO:0000256" key="9">
    <source>
        <dbReference type="ARBA" id="ARBA00023239"/>
    </source>
</evidence>
<organism evidence="13">
    <name type="scientific">hydrothermal vent metagenome</name>
    <dbReference type="NCBI Taxonomy" id="652676"/>
    <lineage>
        <taxon>unclassified sequences</taxon>
        <taxon>metagenomes</taxon>
        <taxon>ecological metagenomes</taxon>
    </lineage>
</organism>
<evidence type="ECO:0000313" key="13">
    <source>
        <dbReference type="EMBL" id="VAW70338.1"/>
    </source>
</evidence>
<comment type="similarity">
    <text evidence="2">In the central section; belongs to the 3-hydroxyacyl-CoA dehydrogenase family.</text>
</comment>
<dbReference type="GO" id="GO:0016853">
    <property type="term" value="F:isomerase activity"/>
    <property type="evidence" value="ECO:0007669"/>
    <property type="project" value="UniProtKB-KW"/>
</dbReference>
<dbReference type="Pfam" id="PF00378">
    <property type="entry name" value="ECH_1"/>
    <property type="match status" value="1"/>
</dbReference>
<dbReference type="InterPro" id="IPR001753">
    <property type="entry name" value="Enoyl-CoA_hydra/iso"/>
</dbReference>
<feature type="domain" description="3-hydroxyacyl-CoA dehydrogenase NAD binding" evidence="12">
    <location>
        <begin position="306"/>
        <end position="479"/>
    </location>
</feature>
<dbReference type="GO" id="GO:0006635">
    <property type="term" value="P:fatty acid beta-oxidation"/>
    <property type="evidence" value="ECO:0007669"/>
    <property type="project" value="UniProtKB-UniPathway"/>
</dbReference>
<dbReference type="GO" id="GO:0070403">
    <property type="term" value="F:NAD+ binding"/>
    <property type="evidence" value="ECO:0007669"/>
    <property type="project" value="InterPro"/>
</dbReference>
<dbReference type="SUPFAM" id="SSF52096">
    <property type="entry name" value="ClpP/crotonase"/>
    <property type="match status" value="1"/>
</dbReference>
<evidence type="ECO:0000259" key="12">
    <source>
        <dbReference type="Pfam" id="PF02737"/>
    </source>
</evidence>
<evidence type="ECO:0000256" key="8">
    <source>
        <dbReference type="ARBA" id="ARBA00023098"/>
    </source>
</evidence>
<evidence type="ECO:0000256" key="6">
    <source>
        <dbReference type="ARBA" id="ARBA00023002"/>
    </source>
</evidence>
<dbReference type="InterPro" id="IPR029045">
    <property type="entry name" value="ClpP/crotonase-like_dom_sf"/>
</dbReference>
<dbReference type="GO" id="GO:0004300">
    <property type="term" value="F:enoyl-CoA hydratase activity"/>
    <property type="evidence" value="ECO:0007669"/>
    <property type="project" value="UniProtKB-EC"/>
</dbReference>
<evidence type="ECO:0000256" key="3">
    <source>
        <dbReference type="ARBA" id="ARBA00008750"/>
    </source>
</evidence>
<keyword evidence="5" id="KW-0276">Fatty acid metabolism</keyword>